<dbReference type="Proteomes" id="UP001176961">
    <property type="component" value="Unassembled WGS sequence"/>
</dbReference>
<evidence type="ECO:0000313" key="2">
    <source>
        <dbReference type="Proteomes" id="UP001176961"/>
    </source>
</evidence>
<sequence>MMFYCLLMLLPVYCGACDKKPPLWKKHFEKEIRIYCQHKTGLAPKMKFKGSLIHTLQRFVSYGPGKVDSSVTRIFKIPNKDDCRNMNKIVISMIKHIVTKNNKIPKRTCKEPLPRAMCCIASYSPYVIA</sequence>
<keyword evidence="2" id="KW-1185">Reference proteome</keyword>
<organism evidence="1 2">
    <name type="scientific">Cylicocyclus nassatus</name>
    <name type="common">Nematode worm</name>
    <dbReference type="NCBI Taxonomy" id="53992"/>
    <lineage>
        <taxon>Eukaryota</taxon>
        <taxon>Metazoa</taxon>
        <taxon>Ecdysozoa</taxon>
        <taxon>Nematoda</taxon>
        <taxon>Chromadorea</taxon>
        <taxon>Rhabditida</taxon>
        <taxon>Rhabditina</taxon>
        <taxon>Rhabditomorpha</taxon>
        <taxon>Strongyloidea</taxon>
        <taxon>Strongylidae</taxon>
        <taxon>Cylicocyclus</taxon>
    </lineage>
</organism>
<reference evidence="1" key="1">
    <citation type="submission" date="2023-07" db="EMBL/GenBank/DDBJ databases">
        <authorList>
            <consortium name="CYATHOMIX"/>
        </authorList>
    </citation>
    <scope>NUCLEOTIDE SEQUENCE</scope>
    <source>
        <strain evidence="1">N/A</strain>
    </source>
</reference>
<proteinExistence type="predicted"/>
<dbReference type="EMBL" id="CATQJL010000112">
    <property type="protein sequence ID" value="CAJ0592695.1"/>
    <property type="molecule type" value="Genomic_DNA"/>
</dbReference>
<comment type="caution">
    <text evidence="1">The sequence shown here is derived from an EMBL/GenBank/DDBJ whole genome shotgun (WGS) entry which is preliminary data.</text>
</comment>
<evidence type="ECO:0000313" key="1">
    <source>
        <dbReference type="EMBL" id="CAJ0592695.1"/>
    </source>
</evidence>
<name>A0AA36DU23_CYLNA</name>
<protein>
    <submittedName>
        <fullName evidence="1">Uncharacterized protein</fullName>
    </submittedName>
</protein>
<accession>A0AA36DU23</accession>
<dbReference type="AlphaFoldDB" id="A0AA36DU23"/>
<gene>
    <name evidence="1" type="ORF">CYNAS_LOCUS4678</name>
</gene>